<dbReference type="SUPFAM" id="SSF56112">
    <property type="entry name" value="Protein kinase-like (PK-like)"/>
    <property type="match status" value="1"/>
</dbReference>
<name>A0ABR1HV26_9HYPO</name>
<organism evidence="2 3">
    <name type="scientific">Neonectria punicea</name>
    <dbReference type="NCBI Taxonomy" id="979145"/>
    <lineage>
        <taxon>Eukaryota</taxon>
        <taxon>Fungi</taxon>
        <taxon>Dikarya</taxon>
        <taxon>Ascomycota</taxon>
        <taxon>Pezizomycotina</taxon>
        <taxon>Sordariomycetes</taxon>
        <taxon>Hypocreomycetidae</taxon>
        <taxon>Hypocreales</taxon>
        <taxon>Nectriaceae</taxon>
        <taxon>Neonectria</taxon>
    </lineage>
</organism>
<feature type="domain" description="Protein kinase" evidence="1">
    <location>
        <begin position="1"/>
        <end position="87"/>
    </location>
</feature>
<gene>
    <name evidence="2" type="ORF">QQX98_000436</name>
</gene>
<reference evidence="2 3" key="1">
    <citation type="journal article" date="2025" name="Microbiol. Resour. Announc.">
        <title>Draft genome sequences for Neonectria magnoliae and Neonectria punicea, canker pathogens of Liriodendron tulipifera and Acer saccharum in West Virginia.</title>
        <authorList>
            <person name="Petronek H.M."/>
            <person name="Kasson M.T."/>
            <person name="Metheny A.M."/>
            <person name="Stauder C.M."/>
            <person name="Lovett B."/>
            <person name="Lynch S.C."/>
            <person name="Garnas J.R."/>
            <person name="Kasson L.R."/>
            <person name="Stajich J.E."/>
        </authorList>
    </citation>
    <scope>NUCLEOTIDE SEQUENCE [LARGE SCALE GENOMIC DNA]</scope>
    <source>
        <strain evidence="2 3">NRRL 64653</strain>
    </source>
</reference>
<sequence>MKGILPEYLAGFPLSTIAGNAPQSSWQDIIDQAIEIVHILGDNDILNQDVRPDNFMVVPKGEKGQEYQVYMTGFGQCRLRDNESDAE</sequence>
<evidence type="ECO:0000313" key="3">
    <source>
        <dbReference type="Proteomes" id="UP001498476"/>
    </source>
</evidence>
<dbReference type="Proteomes" id="UP001498476">
    <property type="component" value="Unassembled WGS sequence"/>
</dbReference>
<comment type="caution">
    <text evidence="2">The sequence shown here is derived from an EMBL/GenBank/DDBJ whole genome shotgun (WGS) entry which is preliminary data.</text>
</comment>
<dbReference type="InterPro" id="IPR011009">
    <property type="entry name" value="Kinase-like_dom_sf"/>
</dbReference>
<protein>
    <recommendedName>
        <fullName evidence="1">Protein kinase domain-containing protein</fullName>
    </recommendedName>
</protein>
<dbReference type="EMBL" id="JAZAVJ010000004">
    <property type="protein sequence ID" value="KAK7424471.1"/>
    <property type="molecule type" value="Genomic_DNA"/>
</dbReference>
<evidence type="ECO:0000259" key="1">
    <source>
        <dbReference type="PROSITE" id="PS50011"/>
    </source>
</evidence>
<evidence type="ECO:0000313" key="2">
    <source>
        <dbReference type="EMBL" id="KAK7424471.1"/>
    </source>
</evidence>
<dbReference type="PROSITE" id="PS50011">
    <property type="entry name" value="PROTEIN_KINASE_DOM"/>
    <property type="match status" value="1"/>
</dbReference>
<proteinExistence type="predicted"/>
<keyword evidence="3" id="KW-1185">Reference proteome</keyword>
<dbReference type="Gene3D" id="1.10.510.10">
    <property type="entry name" value="Transferase(Phosphotransferase) domain 1"/>
    <property type="match status" value="1"/>
</dbReference>
<dbReference type="InterPro" id="IPR000719">
    <property type="entry name" value="Prot_kinase_dom"/>
</dbReference>
<accession>A0ABR1HV26</accession>